<evidence type="ECO:0000256" key="8">
    <source>
        <dbReference type="HAMAP-Rule" id="MF_00140"/>
    </source>
</evidence>
<accession>A0A0B5KQF4</accession>
<name>A0A0B5KQF4_9FIRM</name>
<dbReference type="EMBL" id="KF831414">
    <property type="protein sequence ID" value="AJG37917.1"/>
    <property type="molecule type" value="Genomic_DNA"/>
</dbReference>
<comment type="subunit">
    <text evidence="8">Homodimer.</text>
</comment>
<organism evidence="10">
    <name type="scientific">Firmicutes bacterium enrichment culture clone fosmid MGS-M1</name>
    <dbReference type="NCBI Taxonomy" id="1549348"/>
    <lineage>
        <taxon>Bacteria</taxon>
        <taxon>Bacillati</taxon>
        <taxon>Bacillota</taxon>
        <taxon>environmental samples</taxon>
    </lineage>
</organism>
<dbReference type="Pfam" id="PF00579">
    <property type="entry name" value="tRNA-synt_1b"/>
    <property type="match status" value="1"/>
</dbReference>
<keyword evidence="8" id="KW-0963">Cytoplasm</keyword>
<evidence type="ECO:0000256" key="2">
    <source>
        <dbReference type="ARBA" id="ARBA00022598"/>
    </source>
</evidence>
<evidence type="ECO:0000256" key="9">
    <source>
        <dbReference type="RuleBase" id="RU363036"/>
    </source>
</evidence>
<feature type="short sequence motif" description="'KMSKS' region" evidence="8">
    <location>
        <begin position="195"/>
        <end position="199"/>
    </location>
</feature>
<dbReference type="GO" id="GO:0005829">
    <property type="term" value="C:cytosol"/>
    <property type="evidence" value="ECO:0007669"/>
    <property type="project" value="TreeGrafter"/>
</dbReference>
<comment type="similarity">
    <text evidence="1 8 9">Belongs to the class-I aminoacyl-tRNA synthetase family.</text>
</comment>
<dbReference type="EC" id="6.1.1.2" evidence="8"/>
<dbReference type="InterPro" id="IPR050203">
    <property type="entry name" value="Trp-tRNA_synthetase"/>
</dbReference>
<protein>
    <recommendedName>
        <fullName evidence="8">Tryptophan--tRNA ligase</fullName>
        <ecNumber evidence="8">6.1.1.2</ecNumber>
    </recommendedName>
    <alternativeName>
        <fullName evidence="8">Tryptophanyl-tRNA synthetase</fullName>
        <shortName evidence="8">TrpRS</shortName>
    </alternativeName>
</protein>
<keyword evidence="6 8" id="KW-0030">Aminoacyl-tRNA synthetase</keyword>
<feature type="binding site" evidence="8">
    <location>
        <position position="186"/>
    </location>
    <ligand>
        <name>ATP</name>
        <dbReference type="ChEBI" id="CHEBI:30616"/>
    </ligand>
</feature>
<keyword evidence="5 8" id="KW-0648">Protein biosynthesis</keyword>
<evidence type="ECO:0000256" key="5">
    <source>
        <dbReference type="ARBA" id="ARBA00022917"/>
    </source>
</evidence>
<sequence length="332" mass="37915">MKHIVSGIQPTGSLNIGTYLGSIKNFVKLQDQMPDHEFFIFIADLHAITIPKEKQFLRKKIKELAALYIACGLDPNRVNLFIQSEVPAHSQLAYLLQCNSYIGELERMTQYKDKSKKQESVTVGLFSYPTLMAADILLYDAEYVPVGIDQKQHLELTRDIAIRMNNRYNDIFTVPQPLIAEVGAKIQSLTDPDQKMSKSDDLIKSRIDLLDDENIIRKRIRSAVTDSVGTIVYNKEQRAGISNLMTIYSVITGKSFTELEEQYQGCGYKEFKDDLAEVVVGELKPIQERYYDLINSKELDDILDKGRDRAIQVAMKKITKINDRIGLGRKRR</sequence>
<reference evidence="10" key="1">
    <citation type="journal article" date="2015" name="Environ. Microbiol.">
        <title>Pressure adaptation is linked to thermal adaptation in salt-saturated marine habitats.</title>
        <authorList>
            <consortium name="The MAMBA Consortium"/>
            <person name="Alcaide M."/>
            <person name="Stogios P.J."/>
            <person name="Lafraya A."/>
            <person name="Tchigvintsev A."/>
            <person name="Flick R."/>
            <person name="Bargiela R."/>
            <person name="Chernikova T.N."/>
            <person name="Reva O.N."/>
            <person name="Hai T."/>
            <person name="Leggewie C.C."/>
            <person name="Katzke N."/>
            <person name="La Cono V."/>
            <person name="Matesanz R."/>
            <person name="Jebbar M."/>
            <person name="Jaeger K.E."/>
            <person name="Yakimov M.M."/>
            <person name="Yakunin A.F."/>
            <person name="Golyshin P.N."/>
            <person name="Golyshina O.V."/>
            <person name="Savchenko A."/>
            <person name="Ferrer M."/>
        </authorList>
    </citation>
    <scope>NUCLEOTIDE SEQUENCE</scope>
</reference>
<comment type="catalytic activity">
    <reaction evidence="7 8">
        <text>tRNA(Trp) + L-tryptophan + ATP = L-tryptophyl-tRNA(Trp) + AMP + diphosphate + H(+)</text>
        <dbReference type="Rhea" id="RHEA:24080"/>
        <dbReference type="Rhea" id="RHEA-COMP:9671"/>
        <dbReference type="Rhea" id="RHEA-COMP:9705"/>
        <dbReference type="ChEBI" id="CHEBI:15378"/>
        <dbReference type="ChEBI" id="CHEBI:30616"/>
        <dbReference type="ChEBI" id="CHEBI:33019"/>
        <dbReference type="ChEBI" id="CHEBI:57912"/>
        <dbReference type="ChEBI" id="CHEBI:78442"/>
        <dbReference type="ChEBI" id="CHEBI:78535"/>
        <dbReference type="ChEBI" id="CHEBI:456215"/>
        <dbReference type="EC" id="6.1.1.2"/>
    </reaction>
</comment>
<gene>
    <name evidence="8" type="primary">trpS</name>
</gene>
<dbReference type="Gene3D" id="3.40.50.620">
    <property type="entry name" value="HUPs"/>
    <property type="match status" value="1"/>
</dbReference>
<proteinExistence type="inferred from homology"/>
<dbReference type="NCBIfam" id="TIGR00233">
    <property type="entry name" value="trpS"/>
    <property type="match status" value="1"/>
</dbReference>
<dbReference type="GO" id="GO:0004830">
    <property type="term" value="F:tryptophan-tRNA ligase activity"/>
    <property type="evidence" value="ECO:0007669"/>
    <property type="project" value="UniProtKB-UniRule"/>
</dbReference>
<dbReference type="AlphaFoldDB" id="A0A0B5KQF4"/>
<evidence type="ECO:0000256" key="3">
    <source>
        <dbReference type="ARBA" id="ARBA00022741"/>
    </source>
</evidence>
<evidence type="ECO:0000256" key="1">
    <source>
        <dbReference type="ARBA" id="ARBA00005594"/>
    </source>
</evidence>
<keyword evidence="3 8" id="KW-0547">Nucleotide-binding</keyword>
<comment type="caution">
    <text evidence="8">Lacks conserved residue(s) required for the propagation of feature annotation.</text>
</comment>
<dbReference type="Gene3D" id="1.10.240.10">
    <property type="entry name" value="Tyrosyl-Transfer RNA Synthetase"/>
    <property type="match status" value="1"/>
</dbReference>
<evidence type="ECO:0000256" key="6">
    <source>
        <dbReference type="ARBA" id="ARBA00023146"/>
    </source>
</evidence>
<dbReference type="FunFam" id="1.10.240.10:FF:000002">
    <property type="entry name" value="Tryptophan--tRNA ligase"/>
    <property type="match status" value="1"/>
</dbReference>
<feature type="binding site" evidence="8">
    <location>
        <begin position="9"/>
        <end position="11"/>
    </location>
    <ligand>
        <name>ATP</name>
        <dbReference type="ChEBI" id="CHEBI:30616"/>
    </ligand>
</feature>
<keyword evidence="4 8" id="KW-0067">ATP-binding</keyword>
<dbReference type="GO" id="GO:0005524">
    <property type="term" value="F:ATP binding"/>
    <property type="evidence" value="ECO:0007669"/>
    <property type="project" value="UniProtKB-UniRule"/>
</dbReference>
<evidence type="ECO:0000256" key="4">
    <source>
        <dbReference type="ARBA" id="ARBA00022840"/>
    </source>
</evidence>
<keyword evidence="2 8" id="KW-0436">Ligase</keyword>
<comment type="subcellular location">
    <subcellularLocation>
        <location evidence="8">Cytoplasm</location>
    </subcellularLocation>
</comment>
<evidence type="ECO:0000256" key="7">
    <source>
        <dbReference type="ARBA" id="ARBA00049929"/>
    </source>
</evidence>
<feature type="binding site" evidence="8">
    <location>
        <position position="135"/>
    </location>
    <ligand>
        <name>L-tryptophan</name>
        <dbReference type="ChEBI" id="CHEBI:57912"/>
    </ligand>
</feature>
<dbReference type="SUPFAM" id="SSF52374">
    <property type="entry name" value="Nucleotidylyl transferase"/>
    <property type="match status" value="1"/>
</dbReference>
<evidence type="ECO:0000313" key="10">
    <source>
        <dbReference type="EMBL" id="AJG37917.1"/>
    </source>
</evidence>
<dbReference type="HAMAP" id="MF_00140_B">
    <property type="entry name" value="Trp_tRNA_synth_B"/>
    <property type="match status" value="1"/>
</dbReference>
<feature type="binding site" evidence="8">
    <location>
        <begin position="147"/>
        <end position="149"/>
    </location>
    <ligand>
        <name>ATP</name>
        <dbReference type="ChEBI" id="CHEBI:30616"/>
    </ligand>
</feature>
<dbReference type="PRINTS" id="PR01039">
    <property type="entry name" value="TRNASYNTHTRP"/>
</dbReference>
<dbReference type="InterPro" id="IPR014729">
    <property type="entry name" value="Rossmann-like_a/b/a_fold"/>
</dbReference>
<dbReference type="PANTHER" id="PTHR43766">
    <property type="entry name" value="TRYPTOPHAN--TRNA LIGASE, MITOCHONDRIAL"/>
    <property type="match status" value="1"/>
</dbReference>
<dbReference type="GO" id="GO:0006436">
    <property type="term" value="P:tryptophanyl-tRNA aminoacylation"/>
    <property type="evidence" value="ECO:0007669"/>
    <property type="project" value="UniProtKB-UniRule"/>
</dbReference>
<feature type="binding site" evidence="8">
    <location>
        <begin position="195"/>
        <end position="199"/>
    </location>
    <ligand>
        <name>ATP</name>
        <dbReference type="ChEBI" id="CHEBI:30616"/>
    </ligand>
</feature>
<dbReference type="InterPro" id="IPR002306">
    <property type="entry name" value="Trp-tRNA-ligase"/>
</dbReference>
<dbReference type="InterPro" id="IPR024109">
    <property type="entry name" value="Trp-tRNA-ligase_bac-type"/>
</dbReference>
<dbReference type="InterPro" id="IPR002305">
    <property type="entry name" value="aa-tRNA-synth_Ic"/>
</dbReference>
<dbReference type="PANTHER" id="PTHR43766:SF1">
    <property type="entry name" value="TRYPTOPHAN--TRNA LIGASE, MITOCHONDRIAL"/>
    <property type="match status" value="1"/>
</dbReference>
<dbReference type="CDD" id="cd00806">
    <property type="entry name" value="TrpRS_core"/>
    <property type="match status" value="1"/>
</dbReference>
<comment type="function">
    <text evidence="8">Catalyzes the attachment of tryptophan to tRNA(Trp).</text>
</comment>